<dbReference type="Proteomes" id="UP000319557">
    <property type="component" value="Chromosome"/>
</dbReference>
<dbReference type="AlphaFoldDB" id="A0A517M3I3"/>
<organism evidence="1 2">
    <name type="scientific">Rosistilla ulvae</name>
    <dbReference type="NCBI Taxonomy" id="1930277"/>
    <lineage>
        <taxon>Bacteria</taxon>
        <taxon>Pseudomonadati</taxon>
        <taxon>Planctomycetota</taxon>
        <taxon>Planctomycetia</taxon>
        <taxon>Pirellulales</taxon>
        <taxon>Pirellulaceae</taxon>
        <taxon>Rosistilla</taxon>
    </lineage>
</organism>
<keyword evidence="2" id="KW-1185">Reference proteome</keyword>
<proteinExistence type="predicted"/>
<evidence type="ECO:0000313" key="2">
    <source>
        <dbReference type="Proteomes" id="UP000319557"/>
    </source>
</evidence>
<dbReference type="OrthoDB" id="275012at2"/>
<dbReference type="EMBL" id="CP036261">
    <property type="protein sequence ID" value="QDS89436.1"/>
    <property type="molecule type" value="Genomic_DNA"/>
</dbReference>
<evidence type="ECO:0000313" key="1">
    <source>
        <dbReference type="EMBL" id="QDS89436.1"/>
    </source>
</evidence>
<dbReference type="KEGG" id="ruv:EC9_36360"/>
<protein>
    <submittedName>
        <fullName evidence="1">Uncharacterized protein</fullName>
    </submittedName>
</protein>
<accession>A0A517M3I3</accession>
<sequence>MYFEDPMPFDCQCGHRGHYPISELVSLNSQCTACGFSLKSLGRSIQQTLNVSHACSKIAVIAVELELQWMVEFDDPELEQLRTVADFAGLLAAKAAELSPAEALDVVLDKLAAHEADGGESISAESRLRELFRVC</sequence>
<reference evidence="1 2" key="1">
    <citation type="submission" date="2019-02" db="EMBL/GenBank/DDBJ databases">
        <title>Deep-cultivation of Planctomycetes and their phenomic and genomic characterization uncovers novel biology.</title>
        <authorList>
            <person name="Wiegand S."/>
            <person name="Jogler M."/>
            <person name="Boedeker C."/>
            <person name="Pinto D."/>
            <person name="Vollmers J."/>
            <person name="Rivas-Marin E."/>
            <person name="Kohn T."/>
            <person name="Peeters S.H."/>
            <person name="Heuer A."/>
            <person name="Rast P."/>
            <person name="Oberbeckmann S."/>
            <person name="Bunk B."/>
            <person name="Jeske O."/>
            <person name="Meyerdierks A."/>
            <person name="Storesund J.E."/>
            <person name="Kallscheuer N."/>
            <person name="Luecker S."/>
            <person name="Lage O.M."/>
            <person name="Pohl T."/>
            <person name="Merkel B.J."/>
            <person name="Hornburger P."/>
            <person name="Mueller R.-W."/>
            <person name="Bruemmer F."/>
            <person name="Labrenz M."/>
            <person name="Spormann A.M."/>
            <person name="Op den Camp H."/>
            <person name="Overmann J."/>
            <person name="Amann R."/>
            <person name="Jetten M.S.M."/>
            <person name="Mascher T."/>
            <person name="Medema M.H."/>
            <person name="Devos D.P."/>
            <person name="Kaster A.-K."/>
            <person name="Ovreas L."/>
            <person name="Rohde M."/>
            <person name="Galperin M.Y."/>
            <person name="Jogler C."/>
        </authorList>
    </citation>
    <scope>NUCLEOTIDE SEQUENCE [LARGE SCALE GENOMIC DNA]</scope>
    <source>
        <strain evidence="1 2">EC9</strain>
    </source>
</reference>
<gene>
    <name evidence="1" type="ORF">EC9_36360</name>
</gene>
<name>A0A517M3I3_9BACT</name>